<keyword evidence="2" id="KW-0695">RNA-directed DNA polymerase</keyword>
<evidence type="ECO:0000313" key="3">
    <source>
        <dbReference type="Proteomes" id="UP000887159"/>
    </source>
</evidence>
<proteinExistence type="predicted"/>
<reference evidence="2" key="1">
    <citation type="submission" date="2020-08" db="EMBL/GenBank/DDBJ databases">
        <title>Multicomponent nature underlies the extraordinary mechanical properties of spider dragline silk.</title>
        <authorList>
            <person name="Kono N."/>
            <person name="Nakamura H."/>
            <person name="Mori M."/>
            <person name="Yoshida Y."/>
            <person name="Ohtoshi R."/>
            <person name="Malay A.D."/>
            <person name="Moran D.A.P."/>
            <person name="Tomita M."/>
            <person name="Numata K."/>
            <person name="Arakawa K."/>
        </authorList>
    </citation>
    <scope>NUCLEOTIDE SEQUENCE</scope>
</reference>
<dbReference type="GO" id="GO:0003964">
    <property type="term" value="F:RNA-directed DNA polymerase activity"/>
    <property type="evidence" value="ECO:0007669"/>
    <property type="project" value="UniProtKB-KW"/>
</dbReference>
<keyword evidence="3" id="KW-1185">Reference proteome</keyword>
<name>A0A8X6R8Q7_TRICX</name>
<protein>
    <submittedName>
        <fullName evidence="2">LINE-1 reverse transcriptase homolog</fullName>
    </submittedName>
</protein>
<keyword evidence="2" id="KW-0548">Nucleotidyltransferase</keyword>
<accession>A0A8X6R8Q7</accession>
<gene>
    <name evidence="2" type="ORF">TNCV_3368761</name>
</gene>
<dbReference type="InterPro" id="IPR000477">
    <property type="entry name" value="RT_dom"/>
</dbReference>
<dbReference type="InterPro" id="IPR036691">
    <property type="entry name" value="Endo/exonu/phosph_ase_sf"/>
</dbReference>
<dbReference type="AlphaFoldDB" id="A0A8X6R8Q7"/>
<organism evidence="2 3">
    <name type="scientific">Trichonephila clavipes</name>
    <name type="common">Golden silk orbweaver</name>
    <name type="synonym">Nephila clavipes</name>
    <dbReference type="NCBI Taxonomy" id="2585209"/>
    <lineage>
        <taxon>Eukaryota</taxon>
        <taxon>Metazoa</taxon>
        <taxon>Ecdysozoa</taxon>
        <taxon>Arthropoda</taxon>
        <taxon>Chelicerata</taxon>
        <taxon>Arachnida</taxon>
        <taxon>Araneae</taxon>
        <taxon>Araneomorphae</taxon>
        <taxon>Entelegynae</taxon>
        <taxon>Araneoidea</taxon>
        <taxon>Nephilidae</taxon>
        <taxon>Trichonephila</taxon>
    </lineage>
</organism>
<dbReference type="PROSITE" id="PS50878">
    <property type="entry name" value="RT_POL"/>
    <property type="match status" value="1"/>
</dbReference>
<dbReference type="EMBL" id="BMAU01021033">
    <property type="protein sequence ID" value="GFX87306.1"/>
    <property type="molecule type" value="Genomic_DNA"/>
</dbReference>
<feature type="domain" description="Reverse transcriptase" evidence="1">
    <location>
        <begin position="156"/>
        <end position="265"/>
    </location>
</feature>
<comment type="caution">
    <text evidence="2">The sequence shown here is derived from an EMBL/GenBank/DDBJ whole genome shotgun (WGS) entry which is preliminary data.</text>
</comment>
<dbReference type="SUPFAM" id="SSF56219">
    <property type="entry name" value="DNase I-like"/>
    <property type="match status" value="1"/>
</dbReference>
<keyword evidence="2" id="KW-0808">Transferase</keyword>
<dbReference type="Gene3D" id="3.60.10.10">
    <property type="entry name" value="Endonuclease/exonuclease/phosphatase"/>
    <property type="match status" value="1"/>
</dbReference>
<evidence type="ECO:0000259" key="1">
    <source>
        <dbReference type="PROSITE" id="PS50878"/>
    </source>
</evidence>
<evidence type="ECO:0000313" key="2">
    <source>
        <dbReference type="EMBL" id="GFX87306.1"/>
    </source>
</evidence>
<sequence>MWGSDHSSRNSNIFIDWLTDSNSILLNTTVPTYRNSTGKTSLIDLTICSSSLYGHTVTFQIVSLTVTMLQYITQPQIQANIFADFFASKNAYHEPIPLDFFHKEDNNLNKPFHIFEIHRAIKLSKNSTPGADHITASFLKNLDRNGCEIILRYFQDLFDNAIVPNTWKHAVILPIPKQCKDKTRISSYRPIALTSIFSKTSERVLTNRLSYFLTTERKLHPQHYGFVPFKDSRSAIYLIHKAIMDAKLKKKYFVGVSLDIKSAYD</sequence>
<dbReference type="PANTHER" id="PTHR19446">
    <property type="entry name" value="REVERSE TRANSCRIPTASES"/>
    <property type="match status" value="1"/>
</dbReference>
<dbReference type="Proteomes" id="UP000887159">
    <property type="component" value="Unassembled WGS sequence"/>
</dbReference>